<dbReference type="InterPro" id="IPR011697">
    <property type="entry name" value="Peptidase_C26"/>
</dbReference>
<dbReference type="PROSITE" id="PS51273">
    <property type="entry name" value="GATASE_TYPE_1"/>
    <property type="match status" value="1"/>
</dbReference>
<dbReference type="GO" id="GO:0005829">
    <property type="term" value="C:cytosol"/>
    <property type="evidence" value="ECO:0007669"/>
    <property type="project" value="TreeGrafter"/>
</dbReference>
<organism evidence="1">
    <name type="scientific">Caldilinea aerophila</name>
    <dbReference type="NCBI Taxonomy" id="133453"/>
    <lineage>
        <taxon>Bacteria</taxon>
        <taxon>Bacillati</taxon>
        <taxon>Chloroflexota</taxon>
        <taxon>Caldilineae</taxon>
        <taxon>Caldilineales</taxon>
        <taxon>Caldilineaceae</taxon>
        <taxon>Caldilinea</taxon>
    </lineage>
</organism>
<comment type="caution">
    <text evidence="1">The sequence shown here is derived from an EMBL/GenBank/DDBJ whole genome shotgun (WGS) entry which is preliminary data.</text>
</comment>
<dbReference type="InterPro" id="IPR044668">
    <property type="entry name" value="PuuD-like"/>
</dbReference>
<dbReference type="EMBL" id="DSMG01000115">
    <property type="protein sequence ID" value="HDX32062.1"/>
    <property type="molecule type" value="Genomic_DNA"/>
</dbReference>
<protein>
    <submittedName>
        <fullName evidence="1">Gamma-glutamyl-gamma-aminobutyrate hydrolase family protein</fullName>
    </submittedName>
</protein>
<evidence type="ECO:0000313" key="1">
    <source>
        <dbReference type="EMBL" id="HDX32062.1"/>
    </source>
</evidence>
<dbReference type="InterPro" id="IPR029062">
    <property type="entry name" value="Class_I_gatase-like"/>
</dbReference>
<gene>
    <name evidence="1" type="ORF">ENQ20_11320</name>
</gene>
<dbReference type="GO" id="GO:0033969">
    <property type="term" value="F:gamma-glutamyl-gamma-aminobutyrate hydrolase activity"/>
    <property type="evidence" value="ECO:0007669"/>
    <property type="project" value="TreeGrafter"/>
</dbReference>
<keyword evidence="1" id="KW-0378">Hydrolase</keyword>
<dbReference type="AlphaFoldDB" id="A0A7C1JLA6"/>
<accession>A0A7C1JLA6</accession>
<dbReference type="FunFam" id="3.40.50.880:FF:000030">
    <property type="entry name" value="Gamma-glutamyl-gamma-aminobutyrate hydrolase PuuD"/>
    <property type="match status" value="1"/>
</dbReference>
<dbReference type="GO" id="GO:0006598">
    <property type="term" value="P:polyamine catabolic process"/>
    <property type="evidence" value="ECO:0007669"/>
    <property type="project" value="TreeGrafter"/>
</dbReference>
<dbReference type="PANTHER" id="PTHR43235:SF1">
    <property type="entry name" value="GLUTAMINE AMIDOTRANSFERASE PB2B2.05-RELATED"/>
    <property type="match status" value="1"/>
</dbReference>
<name>A0A7C1JLA6_9CHLR</name>
<dbReference type="CDD" id="cd01745">
    <property type="entry name" value="GATase1_2"/>
    <property type="match status" value="1"/>
</dbReference>
<reference evidence="1" key="1">
    <citation type="journal article" date="2020" name="mSystems">
        <title>Genome- and Community-Level Interaction Insights into Carbon Utilization and Element Cycling Functions of Hydrothermarchaeota in Hydrothermal Sediment.</title>
        <authorList>
            <person name="Zhou Z."/>
            <person name="Liu Y."/>
            <person name="Xu W."/>
            <person name="Pan J."/>
            <person name="Luo Z.H."/>
            <person name="Li M."/>
        </authorList>
    </citation>
    <scope>NUCLEOTIDE SEQUENCE [LARGE SCALE GENOMIC DNA]</scope>
    <source>
        <strain evidence="1">SpSt-289</strain>
    </source>
</reference>
<sequence length="321" mass="36389">MLHIMAEYPNRVSRKGLNNSMNRDLRNLRYLEEIDGVPLMFRPLIGVTMGREKSQRFFGLNLFIMNQTYVRTLEALGALPVMIPLHMSEATLRGIFERLDGLFLPGGEDIDPANYGADRHEMLGATDKERDRTELLLTRWAIESGMPVLGVCRGAQMINVACGGTLYQDILSERPDLAKHDYFPPHFERYRISHRIDIAPDSLLAHAMGWVHEVNSMHHQGIDRLGFGLRVVAWAEDGLPEAIEAPSLPYVVGVQWHPEELARTDQMSANLFYDFVRAAAGPWRNQTPPEWPALFRSACIARNETTEKAPSPVRFTPSNRV</sequence>
<dbReference type="SUPFAM" id="SSF52317">
    <property type="entry name" value="Class I glutamine amidotransferase-like"/>
    <property type="match status" value="1"/>
</dbReference>
<dbReference type="Pfam" id="PF07722">
    <property type="entry name" value="Peptidase_C26"/>
    <property type="match status" value="1"/>
</dbReference>
<dbReference type="Gene3D" id="3.40.50.880">
    <property type="match status" value="1"/>
</dbReference>
<dbReference type="PANTHER" id="PTHR43235">
    <property type="entry name" value="GLUTAMINE AMIDOTRANSFERASE PB2B2.05-RELATED"/>
    <property type="match status" value="1"/>
</dbReference>
<proteinExistence type="predicted"/>